<keyword evidence="2" id="KW-0812">Transmembrane</keyword>
<proteinExistence type="inferred from homology"/>
<protein>
    <recommendedName>
        <fullName evidence="3">EamA domain-containing protein</fullName>
    </recommendedName>
</protein>
<feature type="transmembrane region" description="Helical" evidence="2">
    <location>
        <begin position="32"/>
        <end position="48"/>
    </location>
</feature>
<feature type="domain" description="EamA" evidence="3">
    <location>
        <begin position="5"/>
        <end position="47"/>
    </location>
</feature>
<name>A0A1V0QEJ1_9FIRM</name>
<keyword evidence="2" id="KW-1133">Transmembrane helix</keyword>
<evidence type="ECO:0000259" key="3">
    <source>
        <dbReference type="Pfam" id="PF00892"/>
    </source>
</evidence>
<evidence type="ECO:0000313" key="5">
    <source>
        <dbReference type="Proteomes" id="UP000092574"/>
    </source>
</evidence>
<dbReference type="GO" id="GO:0016020">
    <property type="term" value="C:membrane"/>
    <property type="evidence" value="ECO:0007669"/>
    <property type="project" value="InterPro"/>
</dbReference>
<dbReference type="SUPFAM" id="SSF103481">
    <property type="entry name" value="Multidrug resistance efflux transporter EmrE"/>
    <property type="match status" value="1"/>
</dbReference>
<dbReference type="InterPro" id="IPR000620">
    <property type="entry name" value="EamA_dom"/>
</dbReference>
<dbReference type="STRING" id="1796616.A4V09_23825"/>
<evidence type="ECO:0000256" key="2">
    <source>
        <dbReference type="SAM" id="Phobius"/>
    </source>
</evidence>
<comment type="similarity">
    <text evidence="1">Belongs to the EamA transporter family.</text>
</comment>
<dbReference type="Proteomes" id="UP000092574">
    <property type="component" value="Chromosome"/>
</dbReference>
<evidence type="ECO:0000313" key="4">
    <source>
        <dbReference type="EMBL" id="ARE64868.1"/>
    </source>
</evidence>
<gene>
    <name evidence="4" type="ORF">A4V09_23825</name>
</gene>
<sequence length="58" mass="6030">MESGVKTSVYLYLVPVVTIAASVLILHEKISAVSVLGTVLMLMGLVLSDKGKAAGKNN</sequence>
<dbReference type="EMBL" id="CP015405">
    <property type="protein sequence ID" value="ARE64868.1"/>
    <property type="molecule type" value="Genomic_DNA"/>
</dbReference>
<dbReference type="Gene3D" id="1.10.3730.20">
    <property type="match status" value="1"/>
</dbReference>
<feature type="transmembrane region" description="Helical" evidence="2">
    <location>
        <begin position="9"/>
        <end position="26"/>
    </location>
</feature>
<keyword evidence="2" id="KW-0472">Membrane</keyword>
<evidence type="ECO:0000256" key="1">
    <source>
        <dbReference type="ARBA" id="ARBA00007362"/>
    </source>
</evidence>
<dbReference type="Pfam" id="PF00892">
    <property type="entry name" value="EamA"/>
    <property type="match status" value="1"/>
</dbReference>
<dbReference type="AlphaFoldDB" id="A0A1V0QEJ1"/>
<reference evidence="4" key="1">
    <citation type="submission" date="2017-04" db="EMBL/GenBank/DDBJ databases">
        <title>Complete Genome Sequences of Twelve Strains of a Stable Defined Moderately Diverse Mouse Microbiota 2 (sDMDMm2).</title>
        <authorList>
            <person name="Uchimura Y."/>
            <person name="Wyss M."/>
            <person name="Brugiroux S."/>
            <person name="Limenitakis J.P."/>
            <person name="Stecher B."/>
            <person name="McCoy K.D."/>
            <person name="Macpherson A.J."/>
        </authorList>
    </citation>
    <scope>NUCLEOTIDE SEQUENCE</scope>
    <source>
        <strain evidence="4">YL58</strain>
    </source>
</reference>
<dbReference type="InterPro" id="IPR037185">
    <property type="entry name" value="EmrE-like"/>
</dbReference>
<organism evidence="4 5">
    <name type="scientific">Blautia pseudococcoides</name>
    <dbReference type="NCBI Taxonomy" id="1796616"/>
    <lineage>
        <taxon>Bacteria</taxon>
        <taxon>Bacillati</taxon>
        <taxon>Bacillota</taxon>
        <taxon>Clostridia</taxon>
        <taxon>Lachnospirales</taxon>
        <taxon>Lachnospiraceae</taxon>
        <taxon>Blautia</taxon>
    </lineage>
</organism>
<accession>A0A1V0QEJ1</accession>
<keyword evidence="5" id="KW-1185">Reference proteome</keyword>
<dbReference type="KEGG" id="byl:A4V09_23825"/>